<dbReference type="InterPro" id="IPR000219">
    <property type="entry name" value="DH_dom"/>
</dbReference>
<sequence length="1479" mass="168633">MDWITQLQGKNDLEFFTLMKHYLVVTEQGVEQSPLNDITIECRNYGKGYLGNQLIAPGCHGNTKEVITNGYESLQRKPKVKLETHDYHSNDDDYVEGSFYSNIYAEFNVDEGDEGDVAPSRRSTPSDHSGSQTFMLPRRLAEVDSGILYSGAAVLPGSRDKQGGAVVVIYTKETIWRSPDFTSEDLGQLLLYYQTVPRSDVGVHGLTILVNAIGITIQVLNNLLEALYYVQGHNPGAISIVHVLTDKKAQSLLFKSPVFKPQVNLKIDLLTSIDKLYRFVSKSQLPPEMGGQFSHNHNEWVTFRMRLEPFLENCRSVARFLVHVMQSITSDNSLPMTTEEAQTMLERHMKYVKTSLEHPQLVALQSEGDDLLKYTEFDISLTKTEDFKDAINNAKSMYKEVQDTMYKLVKLADKRRDRLDLCLSLREFEEHSSQVLSWLCNEGEEILAKHGVVSDNLKGIKHQQREFDKLYFSAMTHIEKASDLLEEASMLSQSGNLDEASGLKDVAKTLKTHMNDFTNRLEGTREKIDDTAKCYCLLDKSYEWALDTMKYMSRMKMESCTTTEEMDKMLQNIDFYTQQHPPVSPEDFSSLIDLSHKTNNEKLQEQCRLAKSRCEDTDKLLKLRRVTLEKAKDKLITENVSKRRSISSISEESVSSDFMSQLARDQCSVSPRVTRRHNVNTNKENRRSLDLRDHNNRRSLDLRVVPCVGTPPSTVTFDPDHRRRSFAGTASSPTYSPAAQAFKDKDQGYYEENLVGGAITEDLSHRIVTSIPKTLSDSNSKLRASNESLRGSTENLTDQNKNISHSHVHLRSESEQINSASQKSRLPQPPRVFRKSYSSGVMDPVVIEAAQREVRSQDNQQNSLASRRQGVRTWSLVTGSTESLPSLTEEDETAGDTLPRNKNKTNNQREQEQHPEHQDVIDRRKAFCAWSPVPVNSHLVRQNRPTLTHSASMADLRLTDDEIKRRRTLSLIMREMIQTEQDYVRSLQFVIDNYIPELAREDVPQALRGKRNVIFGNIEKLYQFHAHYFLHEIQNCEHNPFAVCHSFLEHEHEFYMYAMYNKNKPKSDNLMEEYAKGLFRQKQIELGDKMDLQSYLLKPVQRMGKYALLLRQLLKECPETDPEFSDLRAAEEMVKYLLRHGNDLLAMDSLRECDVNLQEYGRLLRQDQFLVWQGRKKSLRRVFLFEDLMLFSKAKRSSSGHDTYQYRHSLKTSDIGITESLGEAGHKFEIWFRRRTVGETYILQAPTAEIKAAWVKDISKILWRQAIKNRERRLTEMSSMGVGSKPCIDLKPSADNINDRKFEVNSTSKCRVRNSIAVPSYEHYHKGNKRPISVISLSSTSSSSSGGQNSQSGNSQLGHVTSPSSQYAWSLESQDNQPGGRKSTYTVYSNESGIVPDMGSDANDSSVSNSNSETPSSSETPTSSETPSNDTHKELKIIFRPKIPSNTKRSHRRASSDAIMITNKPHADPMPDRVLVTDV</sequence>
<feature type="compositionally biased region" description="Polar residues" evidence="3">
    <location>
        <begin position="1359"/>
        <end position="1392"/>
    </location>
</feature>
<evidence type="ECO:0000256" key="3">
    <source>
        <dbReference type="SAM" id="MobiDB-lite"/>
    </source>
</evidence>
<dbReference type="Pfam" id="PF00621">
    <property type="entry name" value="RhoGEF"/>
    <property type="match status" value="1"/>
</dbReference>
<dbReference type="InterPro" id="IPR052231">
    <property type="entry name" value="Rho_GEF_signaling-related"/>
</dbReference>
<dbReference type="SUPFAM" id="SSF52087">
    <property type="entry name" value="CRAL/TRIO domain"/>
    <property type="match status" value="1"/>
</dbReference>
<feature type="compositionally biased region" description="Low complexity" evidence="3">
    <location>
        <begin position="1337"/>
        <end position="1358"/>
    </location>
</feature>
<feature type="region of interest" description="Disordered" evidence="3">
    <location>
        <begin position="111"/>
        <end position="133"/>
    </location>
</feature>
<dbReference type="PANTHER" id="PTHR45845:SF3">
    <property type="entry name" value="PURATROPHIN-1-LIKE, ISOFORM A"/>
    <property type="match status" value="1"/>
</dbReference>
<dbReference type="FunFam" id="2.30.29.30:FF:000078">
    <property type="entry name" value="Guanine nucleotide exchange factor DBS"/>
    <property type="match status" value="1"/>
</dbReference>
<accession>A0A8J1UR21</accession>
<evidence type="ECO:0000313" key="4">
    <source>
        <dbReference type="EMBL" id="CAH1780228.1"/>
    </source>
</evidence>
<comment type="caution">
    <text evidence="4">The sequence shown here is derived from an EMBL/GenBank/DDBJ whole genome shotgun (WGS) entry which is preliminary data.</text>
</comment>
<dbReference type="CDD" id="cd00160">
    <property type="entry name" value="RhoGEF"/>
    <property type="match status" value="1"/>
</dbReference>
<feature type="compositionally biased region" description="Polar residues" evidence="3">
    <location>
        <begin position="773"/>
        <end position="803"/>
    </location>
</feature>
<feature type="compositionally biased region" description="Polar residues" evidence="3">
    <location>
        <begin position="121"/>
        <end position="133"/>
    </location>
</feature>
<dbReference type="InterPro" id="IPR036865">
    <property type="entry name" value="CRAL-TRIO_dom_sf"/>
</dbReference>
<organism evidence="4 5">
    <name type="scientific">Owenia fusiformis</name>
    <name type="common">Polychaete worm</name>
    <dbReference type="NCBI Taxonomy" id="6347"/>
    <lineage>
        <taxon>Eukaryota</taxon>
        <taxon>Metazoa</taxon>
        <taxon>Spiralia</taxon>
        <taxon>Lophotrochozoa</taxon>
        <taxon>Annelida</taxon>
        <taxon>Polychaeta</taxon>
        <taxon>Sedentaria</taxon>
        <taxon>Canalipalpata</taxon>
        <taxon>Sabellida</taxon>
        <taxon>Oweniida</taxon>
        <taxon>Oweniidae</taxon>
        <taxon>Owenia</taxon>
    </lineage>
</organism>
<feature type="compositionally biased region" description="Polar residues" evidence="3">
    <location>
        <begin position="815"/>
        <end position="825"/>
    </location>
</feature>
<dbReference type="SUPFAM" id="SSF50729">
    <property type="entry name" value="PH domain-like"/>
    <property type="match status" value="1"/>
</dbReference>
<evidence type="ECO:0000313" key="5">
    <source>
        <dbReference type="Proteomes" id="UP000749559"/>
    </source>
</evidence>
<dbReference type="SUPFAM" id="SSF48065">
    <property type="entry name" value="DBL homology domain (DH-domain)"/>
    <property type="match status" value="1"/>
</dbReference>
<dbReference type="Gene3D" id="1.20.900.10">
    <property type="entry name" value="Dbl homology (DH) domain"/>
    <property type="match status" value="1"/>
</dbReference>
<dbReference type="GO" id="GO:0005085">
    <property type="term" value="F:guanyl-nucleotide exchange factor activity"/>
    <property type="evidence" value="ECO:0007669"/>
    <property type="project" value="UniProtKB-KW"/>
</dbReference>
<keyword evidence="5" id="KW-1185">Reference proteome</keyword>
<feature type="compositionally biased region" description="Polar residues" evidence="3">
    <location>
        <begin position="876"/>
        <end position="886"/>
    </location>
</feature>
<gene>
    <name evidence="4" type="ORF">OFUS_LOCUS6947</name>
</gene>
<dbReference type="EMBL" id="CAIIXF020000003">
    <property type="protein sequence ID" value="CAH1780228.1"/>
    <property type="molecule type" value="Genomic_DNA"/>
</dbReference>
<feature type="region of interest" description="Disordered" evidence="3">
    <location>
        <begin position="1337"/>
        <end position="1471"/>
    </location>
</feature>
<dbReference type="InterPro" id="IPR035899">
    <property type="entry name" value="DBL_dom_sf"/>
</dbReference>
<dbReference type="PANTHER" id="PTHR45845">
    <property type="entry name" value="RHO GUANINE NUCLEOTIDE EXCHANGE FACTOR-RELATED"/>
    <property type="match status" value="1"/>
</dbReference>
<dbReference type="Gene3D" id="2.30.29.30">
    <property type="entry name" value="Pleckstrin-homology domain (PH domain)/Phosphotyrosine-binding domain (PTB)"/>
    <property type="match status" value="1"/>
</dbReference>
<feature type="compositionally biased region" description="Basic and acidic residues" evidence="3">
    <location>
        <begin position="907"/>
        <end position="919"/>
    </location>
</feature>
<dbReference type="PROSITE" id="PS50003">
    <property type="entry name" value="PH_DOMAIN"/>
    <property type="match status" value="1"/>
</dbReference>
<dbReference type="PROSITE" id="PS50010">
    <property type="entry name" value="DH_2"/>
    <property type="match status" value="1"/>
</dbReference>
<dbReference type="Gene3D" id="1.20.58.60">
    <property type="match status" value="1"/>
</dbReference>
<feature type="compositionally biased region" description="Polar residues" evidence="3">
    <location>
        <begin position="728"/>
        <end position="737"/>
    </location>
</feature>
<reference evidence="4" key="1">
    <citation type="submission" date="2022-03" db="EMBL/GenBank/DDBJ databases">
        <authorList>
            <person name="Martin C."/>
        </authorList>
    </citation>
    <scope>NUCLEOTIDE SEQUENCE</scope>
</reference>
<proteinExistence type="predicted"/>
<dbReference type="SUPFAM" id="SSF46966">
    <property type="entry name" value="Spectrin repeat"/>
    <property type="match status" value="1"/>
</dbReference>
<keyword evidence="2" id="KW-0344">Guanine-nucleotide releasing factor</keyword>
<feature type="region of interest" description="Disordered" evidence="3">
    <location>
        <begin position="876"/>
        <end position="919"/>
    </location>
</feature>
<dbReference type="InterPro" id="IPR011993">
    <property type="entry name" value="PH-like_dom_sf"/>
</dbReference>
<dbReference type="Pfam" id="PF22697">
    <property type="entry name" value="SOS1_NGEF_PH"/>
    <property type="match status" value="1"/>
</dbReference>
<dbReference type="InterPro" id="IPR055251">
    <property type="entry name" value="SOS1_NGEF_PH"/>
</dbReference>
<keyword evidence="1" id="KW-0597">Phosphoprotein</keyword>
<feature type="region of interest" description="Disordered" evidence="3">
    <location>
        <begin position="713"/>
        <end position="738"/>
    </location>
</feature>
<dbReference type="CDD" id="cd13242">
    <property type="entry name" value="PH_puratrophin-1"/>
    <property type="match status" value="1"/>
</dbReference>
<dbReference type="Gene3D" id="3.40.525.10">
    <property type="entry name" value="CRAL-TRIO lipid binding domain"/>
    <property type="match status" value="1"/>
</dbReference>
<feature type="region of interest" description="Disordered" evidence="3">
    <location>
        <begin position="773"/>
        <end position="837"/>
    </location>
</feature>
<evidence type="ECO:0000256" key="1">
    <source>
        <dbReference type="ARBA" id="ARBA00022553"/>
    </source>
</evidence>
<protein>
    <submittedName>
        <fullName evidence="4">Uncharacterized protein</fullName>
    </submittedName>
</protein>
<dbReference type="Proteomes" id="UP000749559">
    <property type="component" value="Unassembled WGS sequence"/>
</dbReference>
<evidence type="ECO:0000256" key="2">
    <source>
        <dbReference type="ARBA" id="ARBA00022658"/>
    </source>
</evidence>
<dbReference type="OrthoDB" id="6152532at2759"/>
<dbReference type="SMART" id="SM00325">
    <property type="entry name" value="RhoGEF"/>
    <property type="match status" value="1"/>
</dbReference>
<name>A0A8J1UR21_OWEFU</name>
<dbReference type="InterPro" id="IPR001849">
    <property type="entry name" value="PH_domain"/>
</dbReference>
<dbReference type="SMART" id="SM00233">
    <property type="entry name" value="PH"/>
    <property type="match status" value="1"/>
</dbReference>
<feature type="compositionally biased region" description="Low complexity" evidence="3">
    <location>
        <begin position="1400"/>
        <end position="1429"/>
    </location>
</feature>